<feature type="transmembrane region" description="Helical" evidence="2">
    <location>
        <begin position="221"/>
        <end position="241"/>
    </location>
</feature>
<feature type="transmembrane region" description="Helical" evidence="2">
    <location>
        <begin position="87"/>
        <end position="106"/>
    </location>
</feature>
<proteinExistence type="predicted"/>
<sequence length="322" mass="34146">MGAADTVPGVSGGTVALVLGIYTRLVTAVSRVDLHLLSLLRRGRLREVWVYLDCRFLFWLLAGIGAGALTLASVTRTAMETQFTLTFALFTGLIAGSVLLVARLVGETGRTLTGWTPLRIGLLLAATAGAYWVVGLEALENPPIGPAYLFICGAIAICAMILPGISGAFLLLVLGGYHHVSGWAKRLTSGDVDATMLIEGICFGAGMVLGLALFSKLLRWLLATHGPATLAALTGAMLGSLRRLWPFVEPRPEGVTFKEWRPEPFLPSPADPETWLALSVAGAGFAAVLLLDWLGRARGEEPGEPTMAEDVQTVGRPLEEDG</sequence>
<dbReference type="KEGG" id="acaf:CA12_31790"/>
<dbReference type="EMBL" id="CP036265">
    <property type="protein sequence ID" value="QDT17068.1"/>
    <property type="molecule type" value="Genomic_DNA"/>
</dbReference>
<feature type="transmembrane region" description="Helical" evidence="2">
    <location>
        <begin position="275"/>
        <end position="294"/>
    </location>
</feature>
<protein>
    <recommendedName>
        <fullName evidence="5">DUF368 domain-containing protein</fullName>
    </recommendedName>
</protein>
<keyword evidence="2" id="KW-0812">Transmembrane</keyword>
<evidence type="ECO:0000313" key="3">
    <source>
        <dbReference type="EMBL" id="QDT17068.1"/>
    </source>
</evidence>
<dbReference type="AlphaFoldDB" id="A0A517PCF6"/>
<feature type="region of interest" description="Disordered" evidence="1">
    <location>
        <begin position="300"/>
        <end position="322"/>
    </location>
</feature>
<evidence type="ECO:0000256" key="2">
    <source>
        <dbReference type="SAM" id="Phobius"/>
    </source>
</evidence>
<name>A0A517PCF6_9PLAN</name>
<dbReference type="PANTHER" id="PTHR37308">
    <property type="entry name" value="INTEGRAL MEMBRANE PROTEIN"/>
    <property type="match status" value="1"/>
</dbReference>
<accession>A0A517PCF6</accession>
<evidence type="ECO:0008006" key="5">
    <source>
        <dbReference type="Google" id="ProtNLM"/>
    </source>
</evidence>
<dbReference type="InterPro" id="IPR007163">
    <property type="entry name" value="VCA0040-like"/>
</dbReference>
<reference evidence="3 4" key="1">
    <citation type="submission" date="2019-02" db="EMBL/GenBank/DDBJ databases">
        <title>Deep-cultivation of Planctomycetes and their phenomic and genomic characterization uncovers novel biology.</title>
        <authorList>
            <person name="Wiegand S."/>
            <person name="Jogler M."/>
            <person name="Boedeker C."/>
            <person name="Pinto D."/>
            <person name="Vollmers J."/>
            <person name="Rivas-Marin E."/>
            <person name="Kohn T."/>
            <person name="Peeters S.H."/>
            <person name="Heuer A."/>
            <person name="Rast P."/>
            <person name="Oberbeckmann S."/>
            <person name="Bunk B."/>
            <person name="Jeske O."/>
            <person name="Meyerdierks A."/>
            <person name="Storesund J.E."/>
            <person name="Kallscheuer N."/>
            <person name="Luecker S."/>
            <person name="Lage O.M."/>
            <person name="Pohl T."/>
            <person name="Merkel B.J."/>
            <person name="Hornburger P."/>
            <person name="Mueller R.-W."/>
            <person name="Bruemmer F."/>
            <person name="Labrenz M."/>
            <person name="Spormann A.M."/>
            <person name="Op den Camp H."/>
            <person name="Overmann J."/>
            <person name="Amann R."/>
            <person name="Jetten M.S.M."/>
            <person name="Mascher T."/>
            <person name="Medema M.H."/>
            <person name="Devos D.P."/>
            <person name="Kaster A.-K."/>
            <person name="Ovreas L."/>
            <person name="Rohde M."/>
            <person name="Galperin M.Y."/>
            <person name="Jogler C."/>
        </authorList>
    </citation>
    <scope>NUCLEOTIDE SEQUENCE [LARGE SCALE GENOMIC DNA]</scope>
    <source>
        <strain evidence="3 4">CA12</strain>
    </source>
</reference>
<gene>
    <name evidence="3" type="ORF">CA12_31790</name>
</gene>
<keyword evidence="4" id="KW-1185">Reference proteome</keyword>
<organism evidence="3 4">
    <name type="scientific">Alienimonas californiensis</name>
    <dbReference type="NCBI Taxonomy" id="2527989"/>
    <lineage>
        <taxon>Bacteria</taxon>
        <taxon>Pseudomonadati</taxon>
        <taxon>Planctomycetota</taxon>
        <taxon>Planctomycetia</taxon>
        <taxon>Planctomycetales</taxon>
        <taxon>Planctomycetaceae</taxon>
        <taxon>Alienimonas</taxon>
    </lineage>
</organism>
<dbReference type="Pfam" id="PF04018">
    <property type="entry name" value="VCA0040-like"/>
    <property type="match status" value="1"/>
</dbReference>
<feature type="transmembrane region" description="Helical" evidence="2">
    <location>
        <begin position="56"/>
        <end position="75"/>
    </location>
</feature>
<keyword evidence="2" id="KW-1133">Transmembrane helix</keyword>
<evidence type="ECO:0000313" key="4">
    <source>
        <dbReference type="Proteomes" id="UP000318741"/>
    </source>
</evidence>
<evidence type="ECO:0000256" key="1">
    <source>
        <dbReference type="SAM" id="MobiDB-lite"/>
    </source>
</evidence>
<keyword evidence="2" id="KW-0472">Membrane</keyword>
<dbReference type="Proteomes" id="UP000318741">
    <property type="component" value="Chromosome"/>
</dbReference>
<feature type="transmembrane region" description="Helical" evidence="2">
    <location>
        <begin position="118"/>
        <end position="136"/>
    </location>
</feature>
<feature type="transmembrane region" description="Helical" evidence="2">
    <location>
        <begin position="148"/>
        <end position="174"/>
    </location>
</feature>
<dbReference type="PANTHER" id="PTHR37308:SF1">
    <property type="entry name" value="POLYPRENYL-PHOSPHATE TRANSPORTER"/>
    <property type="match status" value="1"/>
</dbReference>
<feature type="transmembrane region" description="Helical" evidence="2">
    <location>
        <begin position="194"/>
        <end position="214"/>
    </location>
</feature>